<accession>A0A426XW07</accession>
<gene>
    <name evidence="1" type="ORF">B296_00042493</name>
</gene>
<evidence type="ECO:0000313" key="2">
    <source>
        <dbReference type="Proteomes" id="UP000287651"/>
    </source>
</evidence>
<dbReference type="AlphaFoldDB" id="A0A426XW07"/>
<name>A0A426XW07_ENSVE</name>
<sequence length="82" mass="8224">MGGLPCGLVAADRAHGWSPVVGCCSLRVAAPCGVMPLRAAAPCGGTWPQPAAPLEIVYPCIPDPDGEDEVGHASSSLAVSTR</sequence>
<proteinExistence type="predicted"/>
<dbReference type="EMBL" id="AMZH03016989">
    <property type="protein sequence ID" value="RRT43656.1"/>
    <property type="molecule type" value="Genomic_DNA"/>
</dbReference>
<evidence type="ECO:0000313" key="1">
    <source>
        <dbReference type="EMBL" id="RRT43656.1"/>
    </source>
</evidence>
<protein>
    <submittedName>
        <fullName evidence="1">Uncharacterized protein</fullName>
    </submittedName>
</protein>
<dbReference type="Proteomes" id="UP000287651">
    <property type="component" value="Unassembled WGS sequence"/>
</dbReference>
<organism evidence="1 2">
    <name type="scientific">Ensete ventricosum</name>
    <name type="common">Abyssinian banana</name>
    <name type="synonym">Musa ensete</name>
    <dbReference type="NCBI Taxonomy" id="4639"/>
    <lineage>
        <taxon>Eukaryota</taxon>
        <taxon>Viridiplantae</taxon>
        <taxon>Streptophyta</taxon>
        <taxon>Embryophyta</taxon>
        <taxon>Tracheophyta</taxon>
        <taxon>Spermatophyta</taxon>
        <taxon>Magnoliopsida</taxon>
        <taxon>Liliopsida</taxon>
        <taxon>Zingiberales</taxon>
        <taxon>Musaceae</taxon>
        <taxon>Ensete</taxon>
    </lineage>
</organism>
<reference evidence="1 2" key="1">
    <citation type="journal article" date="2014" name="Agronomy (Basel)">
        <title>A Draft Genome Sequence for Ensete ventricosum, the Drought-Tolerant Tree Against Hunger.</title>
        <authorList>
            <person name="Harrison J."/>
            <person name="Moore K.A."/>
            <person name="Paszkiewicz K."/>
            <person name="Jones T."/>
            <person name="Grant M."/>
            <person name="Ambacheew D."/>
            <person name="Muzemil S."/>
            <person name="Studholme D.J."/>
        </authorList>
    </citation>
    <scope>NUCLEOTIDE SEQUENCE [LARGE SCALE GENOMIC DNA]</scope>
</reference>
<comment type="caution">
    <text evidence="1">The sequence shown here is derived from an EMBL/GenBank/DDBJ whole genome shotgun (WGS) entry which is preliminary data.</text>
</comment>